<dbReference type="AlphaFoldDB" id="A0A3S1CJT9"/>
<protein>
    <submittedName>
        <fullName evidence="1">Uncharacterized protein</fullName>
    </submittedName>
</protein>
<reference evidence="1" key="1">
    <citation type="submission" date="2018-12" db="EMBL/GenBank/DDBJ databases">
        <authorList>
            <person name="Will S."/>
            <person name="Neumann-Schaal M."/>
            <person name="Henke P."/>
        </authorList>
    </citation>
    <scope>NUCLEOTIDE SEQUENCE</scope>
    <source>
        <strain evidence="1">PCC 7102</strain>
    </source>
</reference>
<accession>A0A3S1CJT9</accession>
<name>A0A3S1CJT9_9CYAN</name>
<organism evidence="1 2">
    <name type="scientific">Dulcicalothrix desertica PCC 7102</name>
    <dbReference type="NCBI Taxonomy" id="232991"/>
    <lineage>
        <taxon>Bacteria</taxon>
        <taxon>Bacillati</taxon>
        <taxon>Cyanobacteriota</taxon>
        <taxon>Cyanophyceae</taxon>
        <taxon>Nostocales</taxon>
        <taxon>Calotrichaceae</taxon>
        <taxon>Dulcicalothrix</taxon>
    </lineage>
</organism>
<evidence type="ECO:0000313" key="1">
    <source>
        <dbReference type="EMBL" id="RUT04984.1"/>
    </source>
</evidence>
<sequence>MEIAFTGTRHTNSEQALIVKDKLQEIAQIDATWHVGDAMGVDALVRIEARRLAKELNIYVCQGKERYEFAKRSKSMIDAIAGTYNKLYAFANKSCPAGCKPCRNPNGQGSGTWLTVAYAYYLGVPVELIFLEDGLVAPDWLDVPTSVNKYQQLSLW</sequence>
<gene>
    <name evidence="1" type="ORF">DSM106972_038050</name>
</gene>
<dbReference type="EMBL" id="RSCL01000009">
    <property type="protein sequence ID" value="RUT04984.1"/>
    <property type="molecule type" value="Genomic_DNA"/>
</dbReference>
<evidence type="ECO:0000313" key="2">
    <source>
        <dbReference type="Proteomes" id="UP000271624"/>
    </source>
</evidence>
<dbReference type="RefSeq" id="WP_127082258.1">
    <property type="nucleotide sequence ID" value="NZ_RSCL01000009.1"/>
</dbReference>
<comment type="caution">
    <text evidence="1">The sequence shown here is derived from an EMBL/GenBank/DDBJ whole genome shotgun (WGS) entry which is preliminary data.</text>
</comment>
<reference evidence="1" key="2">
    <citation type="journal article" date="2019" name="Genome Biol. Evol.">
        <title>Day and night: Metabolic profiles and evolutionary relationships of six axenic non-marine cyanobacteria.</title>
        <authorList>
            <person name="Will S.E."/>
            <person name="Henke P."/>
            <person name="Boedeker C."/>
            <person name="Huang S."/>
            <person name="Brinkmann H."/>
            <person name="Rohde M."/>
            <person name="Jarek M."/>
            <person name="Friedl T."/>
            <person name="Seufert S."/>
            <person name="Schumacher M."/>
            <person name="Overmann J."/>
            <person name="Neumann-Schaal M."/>
            <person name="Petersen J."/>
        </authorList>
    </citation>
    <scope>NUCLEOTIDE SEQUENCE [LARGE SCALE GENOMIC DNA]</scope>
    <source>
        <strain evidence="1">PCC 7102</strain>
    </source>
</reference>
<proteinExistence type="predicted"/>
<dbReference type="Proteomes" id="UP000271624">
    <property type="component" value="Unassembled WGS sequence"/>
</dbReference>
<keyword evidence="2" id="KW-1185">Reference proteome</keyword>
<dbReference type="OrthoDB" id="510887at2"/>